<gene>
    <name evidence="15" type="ORF">LUZ62_018094</name>
    <name evidence="14" type="ORF">LUZ62_036898</name>
    <name evidence="13" type="ORF">LUZ62_063030</name>
</gene>
<keyword evidence="4" id="KW-0732">Signal</keyword>
<dbReference type="Gene3D" id="1.10.510.10">
    <property type="entry name" value="Transferase(Phosphotransferase) domain 1"/>
    <property type="match status" value="1"/>
</dbReference>
<dbReference type="GO" id="GO:0016020">
    <property type="term" value="C:membrane"/>
    <property type="evidence" value="ECO:0007669"/>
    <property type="project" value="UniProtKB-SubCell"/>
</dbReference>
<dbReference type="Pfam" id="PF13855">
    <property type="entry name" value="LRR_8"/>
    <property type="match status" value="1"/>
</dbReference>
<dbReference type="GO" id="GO:0005524">
    <property type="term" value="F:ATP binding"/>
    <property type="evidence" value="ECO:0007669"/>
    <property type="project" value="InterPro"/>
</dbReference>
<dbReference type="InterPro" id="IPR011009">
    <property type="entry name" value="Kinase-like_dom_sf"/>
</dbReference>
<dbReference type="PANTHER" id="PTHR48056">
    <property type="entry name" value="LRR RECEPTOR-LIKE SERINE/THREONINE-PROTEIN KINASE-RELATED"/>
    <property type="match status" value="1"/>
</dbReference>
<evidence type="ECO:0000256" key="2">
    <source>
        <dbReference type="ARBA" id="ARBA00022614"/>
    </source>
</evidence>
<dbReference type="Pfam" id="PF00069">
    <property type="entry name" value="Pkinase"/>
    <property type="match status" value="1"/>
</dbReference>
<dbReference type="Proteomes" id="UP001140206">
    <property type="component" value="Chromosome 3"/>
</dbReference>
<evidence type="ECO:0000256" key="1">
    <source>
        <dbReference type="ARBA" id="ARBA00004370"/>
    </source>
</evidence>
<dbReference type="Gene3D" id="3.80.10.10">
    <property type="entry name" value="Ribonuclease Inhibitor"/>
    <property type="match status" value="1"/>
</dbReference>
<feature type="region of interest" description="Disordered" evidence="10">
    <location>
        <begin position="281"/>
        <end position="300"/>
    </location>
</feature>
<keyword evidence="7 11" id="KW-0472">Membrane</keyword>
<dbReference type="FunFam" id="1.10.510.10:FF:000095">
    <property type="entry name" value="protein STRUBBELIG-RECEPTOR FAMILY 8"/>
    <property type="match status" value="1"/>
</dbReference>
<dbReference type="Pfam" id="PF00560">
    <property type="entry name" value="LRR_1"/>
    <property type="match status" value="1"/>
</dbReference>
<dbReference type="GO" id="GO:0033612">
    <property type="term" value="F:receptor serine/threonine kinase binding"/>
    <property type="evidence" value="ECO:0007669"/>
    <property type="project" value="TreeGrafter"/>
</dbReference>
<keyword evidence="5" id="KW-0677">Repeat</keyword>
<dbReference type="Pfam" id="PF08263">
    <property type="entry name" value="LRRNT_2"/>
    <property type="match status" value="1"/>
</dbReference>
<evidence type="ECO:0000313" key="14">
    <source>
        <dbReference type="EMBL" id="KAJ4785652.1"/>
    </source>
</evidence>
<dbReference type="FunFam" id="3.30.200.20:FF:000125">
    <property type="entry name" value="Protein STRUBBELIG-RECEPTOR FAMILY 8"/>
    <property type="match status" value="1"/>
</dbReference>
<keyword evidence="8" id="KW-0675">Receptor</keyword>
<evidence type="ECO:0000256" key="3">
    <source>
        <dbReference type="ARBA" id="ARBA00022692"/>
    </source>
</evidence>
<dbReference type="FunFam" id="3.80.10.10:FF:000062">
    <property type="entry name" value="protein STRUBBELIG-RECEPTOR FAMILY 3"/>
    <property type="match status" value="1"/>
</dbReference>
<evidence type="ECO:0000256" key="8">
    <source>
        <dbReference type="ARBA" id="ARBA00023170"/>
    </source>
</evidence>
<name>A0AAV8EKL0_9POAL</name>
<evidence type="ECO:0000256" key="7">
    <source>
        <dbReference type="ARBA" id="ARBA00023136"/>
    </source>
</evidence>
<dbReference type="Proteomes" id="UP001140206">
    <property type="component" value="Chromosome 1"/>
</dbReference>
<feature type="domain" description="Protein kinase" evidence="12">
    <location>
        <begin position="437"/>
        <end position="706"/>
    </location>
</feature>
<evidence type="ECO:0000313" key="16">
    <source>
        <dbReference type="Proteomes" id="UP001140206"/>
    </source>
</evidence>
<comment type="subcellular location">
    <subcellularLocation>
        <location evidence="1">Membrane</location>
    </subcellularLocation>
</comment>
<protein>
    <submittedName>
        <fullName evidence="13">Protein STRUBBELIG-RECEPTOR FAMILY 5</fullName>
    </submittedName>
</protein>
<dbReference type="InterPro" id="IPR001611">
    <property type="entry name" value="Leu-rich_rpt"/>
</dbReference>
<keyword evidence="16" id="KW-1185">Reference proteome</keyword>
<keyword evidence="9" id="KW-0325">Glycoprotein</keyword>
<accession>A0AAV8EKL0</accession>
<dbReference type="PRINTS" id="PR00019">
    <property type="entry name" value="LEURICHRPT"/>
</dbReference>
<dbReference type="InterPro" id="IPR003591">
    <property type="entry name" value="Leu-rich_rpt_typical-subtyp"/>
</dbReference>
<evidence type="ECO:0000256" key="5">
    <source>
        <dbReference type="ARBA" id="ARBA00022737"/>
    </source>
</evidence>
<evidence type="ECO:0000256" key="11">
    <source>
        <dbReference type="SAM" id="Phobius"/>
    </source>
</evidence>
<dbReference type="SUPFAM" id="SSF56112">
    <property type="entry name" value="Protein kinase-like (PK-like)"/>
    <property type="match status" value="1"/>
</dbReference>
<evidence type="ECO:0000256" key="4">
    <source>
        <dbReference type="ARBA" id="ARBA00022729"/>
    </source>
</evidence>
<dbReference type="EMBL" id="JAMFTS010000001">
    <property type="protein sequence ID" value="KAJ4805528.1"/>
    <property type="molecule type" value="Genomic_DNA"/>
</dbReference>
<feature type="transmembrane region" description="Helical" evidence="11">
    <location>
        <begin position="314"/>
        <end position="335"/>
    </location>
</feature>
<dbReference type="SMART" id="SM00220">
    <property type="entry name" value="S_TKc"/>
    <property type="match status" value="1"/>
</dbReference>
<evidence type="ECO:0000313" key="15">
    <source>
        <dbReference type="EMBL" id="KAJ4805528.1"/>
    </source>
</evidence>
<dbReference type="InterPro" id="IPR050647">
    <property type="entry name" value="Plant_LRR-RLKs"/>
</dbReference>
<dbReference type="Gene3D" id="3.30.200.20">
    <property type="entry name" value="Phosphorylase Kinase, domain 1"/>
    <property type="match status" value="1"/>
</dbReference>
<evidence type="ECO:0000256" key="6">
    <source>
        <dbReference type="ARBA" id="ARBA00022989"/>
    </source>
</evidence>
<sequence length="733" mass="80468">MERRAIFSEKPKKSFSCPIFGFLVDLGIPQSSTMDLSGTLVPTFGLFVSLSLVLSPVIAKTDQPDVSALNVMYSSMNKPSQLKGWSASGGDPCGDKWKGVSCDGSSVTEIDLSGLGLNGQLGYQLSSLTSVTKFDVSKNNLNGDIPYQLPPNMVQLNLQRNQFTGGVPYSISQMSDLKSLNLANNQLSGQLIDMFGKLPKLSTLDLSFNRLSGNLPQTFKHLTNLKTLYLQNNQFSGTINILSNLPLKDLNLENNQFTGYIPQKLNDAKSIKLGGNSWSTGKAPAGMEKASGSRLGSGGSNSGSSSWWSSKVNGIAIALIVVAVLALVVLVLSLVRKKKSSSSSQYLDGQSHYMDEQLSNNRSFAPLAANDKVIDMKPLQYSSSFGVMKPLPIDPRRSSTDASVSEFAVKYHSRRTSEPIAATSYPLSDLQLATGSFSSSRLVGQGTIGRVFKAKFEDGRLLAVKKIDTINFSRWSSHEFVEIITDITKLHHPNLSELVGYCSEPGYHLLVYEFQRNGSLHDYLHLSDEYSKPLTWDTRVRIALGTARALEYLHEVCSPSVMHKNIKSSNVLLDLELNPHLSDCGLAVFYEDLSENQESGYKAPECVVPSVYTMKSDVYSFGVVMLELLTGRKPFDNSRRTEEQLLVNWAVQHLHDIDALSQMVDPSLRGLYPPKAVSRFADVIGLCVQKEPEFRPTMSEVVQSLVRCVQRSSISKRLGGDLSASGRSNDSDW</sequence>
<dbReference type="PANTHER" id="PTHR48056:SF44">
    <property type="entry name" value="RECEPTOR PROTEIN KINASE CLAVATA1"/>
    <property type="match status" value="1"/>
</dbReference>
<dbReference type="Proteomes" id="UP001140206">
    <property type="component" value="Chromosome 2"/>
</dbReference>
<dbReference type="InterPro" id="IPR000719">
    <property type="entry name" value="Prot_kinase_dom"/>
</dbReference>
<organism evidence="13 16">
    <name type="scientific">Rhynchospora pubera</name>
    <dbReference type="NCBI Taxonomy" id="906938"/>
    <lineage>
        <taxon>Eukaryota</taxon>
        <taxon>Viridiplantae</taxon>
        <taxon>Streptophyta</taxon>
        <taxon>Embryophyta</taxon>
        <taxon>Tracheophyta</taxon>
        <taxon>Spermatophyta</taxon>
        <taxon>Magnoliopsida</taxon>
        <taxon>Liliopsida</taxon>
        <taxon>Poales</taxon>
        <taxon>Cyperaceae</taxon>
        <taxon>Cyperoideae</taxon>
        <taxon>Rhynchosporeae</taxon>
        <taxon>Rhynchospora</taxon>
    </lineage>
</organism>
<dbReference type="InterPro" id="IPR013210">
    <property type="entry name" value="LRR_N_plant-typ"/>
</dbReference>
<dbReference type="PROSITE" id="PS50011">
    <property type="entry name" value="PROTEIN_KINASE_DOM"/>
    <property type="match status" value="1"/>
</dbReference>
<keyword evidence="3 11" id="KW-0812">Transmembrane</keyword>
<keyword evidence="2" id="KW-0433">Leucine-rich repeat</keyword>
<dbReference type="AlphaFoldDB" id="A0AAV8EKL0"/>
<proteinExistence type="predicted"/>
<dbReference type="SUPFAM" id="SSF52058">
    <property type="entry name" value="L domain-like"/>
    <property type="match status" value="1"/>
</dbReference>
<dbReference type="GO" id="GO:0004672">
    <property type="term" value="F:protein kinase activity"/>
    <property type="evidence" value="ECO:0007669"/>
    <property type="project" value="InterPro"/>
</dbReference>
<dbReference type="EMBL" id="JAMFTS010000003">
    <property type="protein sequence ID" value="KAJ4778773.1"/>
    <property type="molecule type" value="Genomic_DNA"/>
</dbReference>
<keyword evidence="6 11" id="KW-1133">Transmembrane helix</keyword>
<dbReference type="SMART" id="SM00369">
    <property type="entry name" value="LRR_TYP"/>
    <property type="match status" value="4"/>
</dbReference>
<evidence type="ECO:0000256" key="9">
    <source>
        <dbReference type="ARBA" id="ARBA00023180"/>
    </source>
</evidence>
<dbReference type="EMBL" id="JAMFTS010000002">
    <property type="protein sequence ID" value="KAJ4785652.1"/>
    <property type="molecule type" value="Genomic_DNA"/>
</dbReference>
<evidence type="ECO:0000313" key="13">
    <source>
        <dbReference type="EMBL" id="KAJ4778773.1"/>
    </source>
</evidence>
<evidence type="ECO:0000259" key="12">
    <source>
        <dbReference type="PROSITE" id="PS50011"/>
    </source>
</evidence>
<comment type="caution">
    <text evidence="13">The sequence shown here is derived from an EMBL/GenBank/DDBJ whole genome shotgun (WGS) entry which is preliminary data.</text>
</comment>
<dbReference type="InterPro" id="IPR032675">
    <property type="entry name" value="LRR_dom_sf"/>
</dbReference>
<evidence type="ECO:0000256" key="10">
    <source>
        <dbReference type="SAM" id="MobiDB-lite"/>
    </source>
</evidence>
<reference evidence="13" key="1">
    <citation type="submission" date="2022-08" db="EMBL/GenBank/DDBJ databases">
        <authorList>
            <person name="Marques A."/>
        </authorList>
    </citation>
    <scope>NUCLEOTIDE SEQUENCE</scope>
    <source>
        <strain evidence="13">RhyPub2mFocal</strain>
        <tissue evidence="13">Leaves</tissue>
    </source>
</reference>
<dbReference type="PROSITE" id="PS51450">
    <property type="entry name" value="LRR"/>
    <property type="match status" value="1"/>
</dbReference>